<dbReference type="EMBL" id="JAENHL010000008">
    <property type="protein sequence ID" value="MBK1870596.1"/>
    <property type="molecule type" value="Genomic_DNA"/>
</dbReference>
<sequence>MTNASSRRAFLAKAGAGAGSLAFLAGLNRSAEAQDSSPVIVGGPLPLTGAVAADGVEFKRGLEMAAEEINALGGILGRPIQLAFEDTESKGDDVIISAGQRLIDKHNANVLISGYNLGSQTALQGVASAASLIYLHADTARAHTDLVAKEPDKYWSCFMYCPSELYYGFAYLDFVKHLETSGQLKLPNKKLALITGPITYSINIAKSIEAKAADYGYEVSLYETVQAPTSEWGPTLAKLRENPPGLIVVTHFFPQDQAQFMIQFLTNPTDSLVYLQYGASLAAFRDIAGDASQGVLYATNIGVLQDEIGLAFTKSYIARNDQKASPNGGGQTYSALHLYAVAAALAGGPGTPYEEEQNRKIAARLKAMTFRCPMGVIRFDQQTQAALSYPVQTKDPSLGMAHIFSQIKNKAENGHIISPSPYDIAKFEKPAWMK</sequence>
<comment type="caution">
    <text evidence="1">The sequence shown here is derived from an EMBL/GenBank/DDBJ whole genome shotgun (WGS) entry which is preliminary data.</text>
</comment>
<organism evidence="1 2">
    <name type="scientific">Taklimakanibacter albus</name>
    <dbReference type="NCBI Taxonomy" id="2800327"/>
    <lineage>
        <taxon>Bacteria</taxon>
        <taxon>Pseudomonadati</taxon>
        <taxon>Pseudomonadota</taxon>
        <taxon>Alphaproteobacteria</taxon>
        <taxon>Hyphomicrobiales</taxon>
        <taxon>Aestuariivirgaceae</taxon>
        <taxon>Taklimakanibacter</taxon>
    </lineage>
</organism>
<evidence type="ECO:0000313" key="1">
    <source>
        <dbReference type="EMBL" id="MBK1870596.1"/>
    </source>
</evidence>
<reference evidence="1" key="1">
    <citation type="submission" date="2021-01" db="EMBL/GenBank/DDBJ databases">
        <authorList>
            <person name="Sun Q."/>
        </authorList>
    </citation>
    <scope>NUCLEOTIDE SEQUENCE</scope>
    <source>
        <strain evidence="1">YIM B02566</strain>
    </source>
</reference>
<keyword evidence="2" id="KW-1185">Reference proteome</keyword>
<proteinExistence type="predicted"/>
<dbReference type="Proteomes" id="UP000616151">
    <property type="component" value="Unassembled WGS sequence"/>
</dbReference>
<accession>A0ACC5RD17</accession>
<name>A0ACC5RD17_9HYPH</name>
<evidence type="ECO:0000313" key="2">
    <source>
        <dbReference type="Proteomes" id="UP000616151"/>
    </source>
</evidence>
<gene>
    <name evidence="1" type="ORF">JHL16_29800</name>
</gene>
<protein>
    <submittedName>
        <fullName evidence="1">ABC transporter substrate-binding protein</fullName>
    </submittedName>
</protein>